<keyword evidence="2" id="KW-0732">Signal</keyword>
<dbReference type="AlphaFoldDB" id="A0A1H3YLB3"/>
<evidence type="ECO:0000256" key="1">
    <source>
        <dbReference type="SAM" id="MobiDB-lite"/>
    </source>
</evidence>
<dbReference type="RefSeq" id="WP_074672496.1">
    <property type="nucleotide sequence ID" value="NZ_FNQG01000008.1"/>
</dbReference>
<reference evidence="4 5" key="1">
    <citation type="submission" date="2016-10" db="EMBL/GenBank/DDBJ databases">
        <authorList>
            <person name="de Groot N.N."/>
        </authorList>
    </citation>
    <scope>NUCLEOTIDE SEQUENCE [LARGE SCALE GENOMIC DNA]</scope>
    <source>
        <strain evidence="4 5">DSM 2872</strain>
    </source>
</reference>
<feature type="region of interest" description="Disordered" evidence="1">
    <location>
        <begin position="28"/>
        <end position="52"/>
    </location>
</feature>
<dbReference type="Proteomes" id="UP000183469">
    <property type="component" value="Unassembled WGS sequence"/>
</dbReference>
<dbReference type="InterPro" id="IPR019606">
    <property type="entry name" value="GerMN"/>
</dbReference>
<sequence>MKKLRYLLLMVLALTLLAAAGCSDNKNNVGGDDNKTTITADKGSAPKALQDKEKEKAAKGKLTIKVYYPDEQGLKLQAVKKTVKVGSDDKYTAALKALLDGTKEKGLATIVPKQAKIKSVKVQGDTAFVDFDDNLIKKFIGGSTGEEMLVGSIVNTLTEFSEIKKVQLLVEGKKIESISGHLDLTKPVERMDNLIK</sequence>
<dbReference type="OrthoDB" id="9809406at2"/>
<proteinExistence type="predicted"/>
<gene>
    <name evidence="4" type="ORF">SAMN05660648_02030</name>
</gene>
<feature type="domain" description="GerMN" evidence="3">
    <location>
        <begin position="91"/>
        <end position="179"/>
    </location>
</feature>
<dbReference type="EMBL" id="FNQG01000008">
    <property type="protein sequence ID" value="SEA11824.1"/>
    <property type="molecule type" value="Genomic_DNA"/>
</dbReference>
<evidence type="ECO:0000313" key="4">
    <source>
        <dbReference type="EMBL" id="SEA11824.1"/>
    </source>
</evidence>
<accession>A0A1H3YLB3</accession>
<evidence type="ECO:0000259" key="3">
    <source>
        <dbReference type="SMART" id="SM00909"/>
    </source>
</evidence>
<protein>
    <submittedName>
        <fullName evidence="4">Sporulation and spore germination</fullName>
    </submittedName>
</protein>
<dbReference type="Pfam" id="PF10646">
    <property type="entry name" value="Germane"/>
    <property type="match status" value="1"/>
</dbReference>
<evidence type="ECO:0000256" key="2">
    <source>
        <dbReference type="SAM" id="SignalP"/>
    </source>
</evidence>
<feature type="chain" id="PRO_5039515029" evidence="2">
    <location>
        <begin position="19"/>
        <end position="196"/>
    </location>
</feature>
<feature type="signal peptide" evidence="2">
    <location>
        <begin position="1"/>
        <end position="18"/>
    </location>
</feature>
<organism evidence="4 5">
    <name type="scientific">Selenomonas ruminantium</name>
    <dbReference type="NCBI Taxonomy" id="971"/>
    <lineage>
        <taxon>Bacteria</taxon>
        <taxon>Bacillati</taxon>
        <taxon>Bacillota</taxon>
        <taxon>Negativicutes</taxon>
        <taxon>Selenomonadales</taxon>
        <taxon>Selenomonadaceae</taxon>
        <taxon>Selenomonas</taxon>
    </lineage>
</organism>
<evidence type="ECO:0000313" key="5">
    <source>
        <dbReference type="Proteomes" id="UP000183469"/>
    </source>
</evidence>
<name>A0A1H3YLB3_SELRU</name>
<dbReference type="PROSITE" id="PS51257">
    <property type="entry name" value="PROKAR_LIPOPROTEIN"/>
    <property type="match status" value="1"/>
</dbReference>
<dbReference type="SMART" id="SM00909">
    <property type="entry name" value="Germane"/>
    <property type="match status" value="1"/>
</dbReference>